<dbReference type="PANTHER" id="PTHR24379">
    <property type="entry name" value="KRAB AND ZINC FINGER DOMAIN-CONTAINING"/>
    <property type="match status" value="1"/>
</dbReference>
<dbReference type="GO" id="GO:0008270">
    <property type="term" value="F:zinc ion binding"/>
    <property type="evidence" value="ECO:0007669"/>
    <property type="project" value="UniProtKB-KW"/>
</dbReference>
<keyword evidence="3" id="KW-0677">Repeat</keyword>
<dbReference type="AlphaFoldDB" id="A0A1I7ZT70"/>
<feature type="domain" description="C2H2-type" evidence="10">
    <location>
        <begin position="430"/>
        <end position="455"/>
    </location>
</feature>
<evidence type="ECO:0000256" key="9">
    <source>
        <dbReference type="SAM" id="MobiDB-lite"/>
    </source>
</evidence>
<dbReference type="GO" id="GO:0000981">
    <property type="term" value="F:DNA-binding transcription factor activity, RNA polymerase II-specific"/>
    <property type="evidence" value="ECO:0007669"/>
    <property type="project" value="TreeGrafter"/>
</dbReference>
<dbReference type="Pfam" id="PF00096">
    <property type="entry name" value="zf-C2H2"/>
    <property type="match status" value="1"/>
</dbReference>
<organism evidence="11 12">
    <name type="scientific">Steinernema glaseri</name>
    <dbReference type="NCBI Taxonomy" id="37863"/>
    <lineage>
        <taxon>Eukaryota</taxon>
        <taxon>Metazoa</taxon>
        <taxon>Ecdysozoa</taxon>
        <taxon>Nematoda</taxon>
        <taxon>Chromadorea</taxon>
        <taxon>Rhabditida</taxon>
        <taxon>Tylenchina</taxon>
        <taxon>Panagrolaimomorpha</taxon>
        <taxon>Strongyloidoidea</taxon>
        <taxon>Steinernematidae</taxon>
        <taxon>Steinernema</taxon>
    </lineage>
</organism>
<evidence type="ECO:0000256" key="5">
    <source>
        <dbReference type="ARBA" id="ARBA00022833"/>
    </source>
</evidence>
<feature type="region of interest" description="Disordered" evidence="9">
    <location>
        <begin position="28"/>
        <end position="64"/>
    </location>
</feature>
<evidence type="ECO:0000256" key="2">
    <source>
        <dbReference type="ARBA" id="ARBA00022723"/>
    </source>
</evidence>
<dbReference type="SMART" id="SM00355">
    <property type="entry name" value="ZnF_C2H2"/>
    <property type="match status" value="7"/>
</dbReference>
<dbReference type="PROSITE" id="PS00028">
    <property type="entry name" value="ZINC_FINGER_C2H2_1"/>
    <property type="match status" value="5"/>
</dbReference>
<evidence type="ECO:0000259" key="10">
    <source>
        <dbReference type="PROSITE" id="PS50157"/>
    </source>
</evidence>
<comment type="subcellular location">
    <subcellularLocation>
        <location evidence="1">Nucleus</location>
    </subcellularLocation>
</comment>
<keyword evidence="5" id="KW-0862">Zinc</keyword>
<sequence>MANKSMCAGSGASMSDVDLLTHIRELEDHDGSGSKVHAVANDVDIYGAEPSTSMEDGSDHGQPDDFVARIRAEVAVQDQDEELMEADRILEEAKRRNDEFIRKTISDAVHRVESSTGSRLRRNYRQPSSPSEIGNGKENIDISSPQPSSPGSSERTEDYTRAMADLEMSDEHNSAVEDGSDEEYVPEDNGADGNKEKICFACGKAVLVKNYQRHVERAHLQKKELKCTLCNRKFLRVHHLKRHMTTHENPKFNCIHCNMGFADPGALVIHKGRIHKMTSEDKPISYSDMHKCKRCLKLYKTEEELKRHDYYCKNAKKIKEKRAEIRETKLACSPAMSTISYTSNASSPGTPSRPKLDSRCPLCNLHFASRQSMLRHVQRKHPDKYEEASQTRIYKNDEVLAFPCSVCGKSFAKEEALANHYRRHFTTQTHKCTHPGCDKSYLQPSELRKHAKRKHGIDV</sequence>
<evidence type="ECO:0000256" key="3">
    <source>
        <dbReference type="ARBA" id="ARBA00022737"/>
    </source>
</evidence>
<name>A0A1I7ZT70_9BILA</name>
<feature type="compositionally biased region" description="Acidic residues" evidence="9">
    <location>
        <begin position="178"/>
        <end position="190"/>
    </location>
</feature>
<feature type="domain" description="C2H2-type" evidence="10">
    <location>
        <begin position="252"/>
        <end position="280"/>
    </location>
</feature>
<feature type="coiled-coil region" evidence="8">
    <location>
        <begin position="76"/>
        <end position="103"/>
    </location>
</feature>
<keyword evidence="2" id="KW-0479">Metal-binding</keyword>
<reference evidence="12" key="1">
    <citation type="submission" date="2016-11" db="UniProtKB">
        <authorList>
            <consortium name="WormBaseParasite"/>
        </authorList>
    </citation>
    <scope>IDENTIFICATION</scope>
</reference>
<evidence type="ECO:0000256" key="7">
    <source>
        <dbReference type="PROSITE-ProRule" id="PRU00042"/>
    </source>
</evidence>
<dbReference type="WBParaSite" id="L893_g29580.t1">
    <property type="protein sequence ID" value="L893_g29580.t1"/>
    <property type="gene ID" value="L893_g29580"/>
</dbReference>
<keyword evidence="11" id="KW-1185">Reference proteome</keyword>
<proteinExistence type="predicted"/>
<feature type="domain" description="C2H2-type" evidence="10">
    <location>
        <begin position="225"/>
        <end position="252"/>
    </location>
</feature>
<keyword evidence="6" id="KW-0539">Nucleus</keyword>
<dbReference type="FunFam" id="3.30.160.60:FF:000145">
    <property type="entry name" value="Zinc finger protein 574"/>
    <property type="match status" value="1"/>
</dbReference>
<evidence type="ECO:0000313" key="11">
    <source>
        <dbReference type="Proteomes" id="UP000095287"/>
    </source>
</evidence>
<keyword evidence="4 7" id="KW-0863">Zinc-finger</keyword>
<evidence type="ECO:0000256" key="4">
    <source>
        <dbReference type="ARBA" id="ARBA00022771"/>
    </source>
</evidence>
<dbReference type="InterPro" id="IPR013087">
    <property type="entry name" value="Znf_C2H2_type"/>
</dbReference>
<evidence type="ECO:0000256" key="1">
    <source>
        <dbReference type="ARBA" id="ARBA00004123"/>
    </source>
</evidence>
<protein>
    <submittedName>
        <fullName evidence="12">C2H2-type domain-containing protein</fullName>
    </submittedName>
</protein>
<dbReference type="Proteomes" id="UP000095287">
    <property type="component" value="Unplaced"/>
</dbReference>
<dbReference type="PANTHER" id="PTHR24379:SF127">
    <property type="entry name" value="BLOODY FINGERS-RELATED"/>
    <property type="match status" value="1"/>
</dbReference>
<feature type="compositionally biased region" description="Low complexity" evidence="9">
    <location>
        <begin position="143"/>
        <end position="153"/>
    </location>
</feature>
<evidence type="ECO:0000256" key="8">
    <source>
        <dbReference type="SAM" id="Coils"/>
    </source>
</evidence>
<feature type="region of interest" description="Disordered" evidence="9">
    <location>
        <begin position="111"/>
        <end position="158"/>
    </location>
</feature>
<keyword evidence="8" id="KW-0175">Coiled coil</keyword>
<evidence type="ECO:0000256" key="6">
    <source>
        <dbReference type="ARBA" id="ARBA00023242"/>
    </source>
</evidence>
<dbReference type="SUPFAM" id="SSF57667">
    <property type="entry name" value="beta-beta-alpha zinc fingers"/>
    <property type="match status" value="2"/>
</dbReference>
<dbReference type="GO" id="GO:0000977">
    <property type="term" value="F:RNA polymerase II transcription regulatory region sequence-specific DNA binding"/>
    <property type="evidence" value="ECO:0007669"/>
    <property type="project" value="TreeGrafter"/>
</dbReference>
<dbReference type="Pfam" id="PF12874">
    <property type="entry name" value="zf-met"/>
    <property type="match status" value="1"/>
</dbReference>
<dbReference type="InterPro" id="IPR036236">
    <property type="entry name" value="Znf_C2H2_sf"/>
</dbReference>
<evidence type="ECO:0000313" key="12">
    <source>
        <dbReference type="WBParaSite" id="L893_g29580.t1"/>
    </source>
</evidence>
<dbReference type="Gene3D" id="3.30.160.60">
    <property type="entry name" value="Classic Zinc Finger"/>
    <property type="match status" value="4"/>
</dbReference>
<feature type="domain" description="C2H2-type" evidence="10">
    <location>
        <begin position="402"/>
        <end position="429"/>
    </location>
</feature>
<feature type="region of interest" description="Disordered" evidence="9">
    <location>
        <begin position="170"/>
        <end position="190"/>
    </location>
</feature>
<dbReference type="GO" id="GO:0005634">
    <property type="term" value="C:nucleus"/>
    <property type="evidence" value="ECO:0007669"/>
    <property type="project" value="UniProtKB-SubCell"/>
</dbReference>
<dbReference type="PROSITE" id="PS50157">
    <property type="entry name" value="ZINC_FINGER_C2H2_2"/>
    <property type="match status" value="4"/>
</dbReference>
<accession>A0A1I7ZT70</accession>